<reference evidence="2 3" key="1">
    <citation type="submission" date="2024-11" db="EMBL/GenBank/DDBJ databases">
        <title>Chromosome-level genome assembly of the freshwater bivalve Anodonta woodiana.</title>
        <authorList>
            <person name="Chen X."/>
        </authorList>
    </citation>
    <scope>NUCLEOTIDE SEQUENCE [LARGE SCALE GENOMIC DNA]</scope>
    <source>
        <strain evidence="2">MN2024</strain>
        <tissue evidence="2">Gills</tissue>
    </source>
</reference>
<sequence length="149" mass="16774">MKYSIIFFVVVGLLGNCLLTKFIQGAHTFTGSQALPLERNVCGSPFECLALALVVVLLFENIHGQRNIRPTTTARIKPTTPRTLAQRTTTPASGDLLIVLHSCLYYAFSCAHITHSQPPQHLFNFLSLEVKLEKTKIRFNTQHSYFLRI</sequence>
<evidence type="ECO:0008006" key="4">
    <source>
        <dbReference type="Google" id="ProtNLM"/>
    </source>
</evidence>
<organism evidence="2 3">
    <name type="scientific">Sinanodonta woodiana</name>
    <name type="common">Chinese pond mussel</name>
    <name type="synonym">Anodonta woodiana</name>
    <dbReference type="NCBI Taxonomy" id="1069815"/>
    <lineage>
        <taxon>Eukaryota</taxon>
        <taxon>Metazoa</taxon>
        <taxon>Spiralia</taxon>
        <taxon>Lophotrochozoa</taxon>
        <taxon>Mollusca</taxon>
        <taxon>Bivalvia</taxon>
        <taxon>Autobranchia</taxon>
        <taxon>Heteroconchia</taxon>
        <taxon>Palaeoheterodonta</taxon>
        <taxon>Unionida</taxon>
        <taxon>Unionoidea</taxon>
        <taxon>Unionidae</taxon>
        <taxon>Unioninae</taxon>
        <taxon>Sinanodonta</taxon>
    </lineage>
</organism>
<comment type="caution">
    <text evidence="2">The sequence shown here is derived from an EMBL/GenBank/DDBJ whole genome shotgun (WGS) entry which is preliminary data.</text>
</comment>
<dbReference type="EMBL" id="JBJQND010000007">
    <property type="protein sequence ID" value="KAL3870881.1"/>
    <property type="molecule type" value="Genomic_DNA"/>
</dbReference>
<keyword evidence="1" id="KW-0472">Membrane</keyword>
<gene>
    <name evidence="2" type="ORF">ACJMK2_038913</name>
</gene>
<protein>
    <recommendedName>
        <fullName evidence="4">Secreted protein</fullName>
    </recommendedName>
</protein>
<keyword evidence="1" id="KW-1133">Transmembrane helix</keyword>
<keyword evidence="3" id="KW-1185">Reference proteome</keyword>
<feature type="transmembrane region" description="Helical" evidence="1">
    <location>
        <begin position="43"/>
        <end position="59"/>
    </location>
</feature>
<proteinExistence type="predicted"/>
<evidence type="ECO:0000313" key="3">
    <source>
        <dbReference type="Proteomes" id="UP001634394"/>
    </source>
</evidence>
<keyword evidence="1" id="KW-0812">Transmembrane</keyword>
<evidence type="ECO:0000313" key="2">
    <source>
        <dbReference type="EMBL" id="KAL3870881.1"/>
    </source>
</evidence>
<name>A0ABD3WBV0_SINWO</name>
<dbReference type="AlphaFoldDB" id="A0ABD3WBV0"/>
<dbReference type="Proteomes" id="UP001634394">
    <property type="component" value="Unassembled WGS sequence"/>
</dbReference>
<evidence type="ECO:0000256" key="1">
    <source>
        <dbReference type="SAM" id="Phobius"/>
    </source>
</evidence>
<accession>A0ABD3WBV0</accession>